<dbReference type="RefSeq" id="WP_012865134.1">
    <property type="nucleotide sequence ID" value="NC_013521.1"/>
</dbReference>
<dbReference type="EMBL" id="CP001819">
    <property type="protein sequence ID" value="ACZ20065.1"/>
    <property type="molecule type" value="Genomic_DNA"/>
</dbReference>
<dbReference type="OrthoDB" id="9835887at2"/>
<dbReference type="Proteomes" id="UP000000322">
    <property type="component" value="Chromosome"/>
</dbReference>
<feature type="region of interest" description="Disordered" evidence="1">
    <location>
        <begin position="1"/>
        <end position="20"/>
    </location>
</feature>
<proteinExistence type="predicted"/>
<evidence type="ECO:0000256" key="1">
    <source>
        <dbReference type="SAM" id="MobiDB-lite"/>
    </source>
</evidence>
<name>D1BI91_SANKS</name>
<evidence type="ECO:0000313" key="3">
    <source>
        <dbReference type="Proteomes" id="UP000000322"/>
    </source>
</evidence>
<dbReference type="KEGG" id="ske:Sked_00920"/>
<dbReference type="HOGENOM" id="CLU_1814451_0_0_11"/>
<sequence>MTDSTHPDDSTQQSALGAADGVADDAARWTSLRVRLVADDALIRAEVGPDGLTYDQAHDAVQAELDALPEAEGLAAQWHDVSVGETVYTPTSEGMALWALVEHDGDPVAAANAWLEDYAARIRATGMPVQVARVVGPSGEPG</sequence>
<dbReference type="AlphaFoldDB" id="D1BI91"/>
<evidence type="ECO:0000313" key="2">
    <source>
        <dbReference type="EMBL" id="ACZ20065.1"/>
    </source>
</evidence>
<dbReference type="STRING" id="446469.Sked_00920"/>
<keyword evidence="3" id="KW-1185">Reference proteome</keyword>
<accession>D1BI91</accession>
<protein>
    <submittedName>
        <fullName evidence="2">Uncharacterized protein</fullName>
    </submittedName>
</protein>
<gene>
    <name evidence="2" type="ordered locus">Sked_00920</name>
</gene>
<organism evidence="2 3">
    <name type="scientific">Sanguibacter keddieii (strain ATCC 51767 / DSM 10542 / NCFB 3025 / ST-74)</name>
    <dbReference type="NCBI Taxonomy" id="446469"/>
    <lineage>
        <taxon>Bacteria</taxon>
        <taxon>Bacillati</taxon>
        <taxon>Actinomycetota</taxon>
        <taxon>Actinomycetes</taxon>
        <taxon>Micrococcales</taxon>
        <taxon>Sanguibacteraceae</taxon>
        <taxon>Sanguibacter</taxon>
    </lineage>
</organism>
<reference evidence="2 3" key="1">
    <citation type="journal article" date="2009" name="Stand. Genomic Sci.">
        <title>Complete genome sequence of Sanguibacter keddieii type strain (ST-74).</title>
        <authorList>
            <person name="Ivanova N."/>
            <person name="Sikorski J."/>
            <person name="Sims D."/>
            <person name="Brettin T."/>
            <person name="Detter J.C."/>
            <person name="Han C."/>
            <person name="Lapidus A."/>
            <person name="Copeland A."/>
            <person name="Glavina Del Rio T."/>
            <person name="Nolan M."/>
            <person name="Chen F."/>
            <person name="Lucas S."/>
            <person name="Tice H."/>
            <person name="Cheng J.F."/>
            <person name="Bruce D."/>
            <person name="Goodwin L."/>
            <person name="Pitluck S."/>
            <person name="Pati A."/>
            <person name="Mavromatis K."/>
            <person name="Chen A."/>
            <person name="Palaniappan K."/>
            <person name="D'haeseleer P."/>
            <person name="Chain P."/>
            <person name="Bristow J."/>
            <person name="Eisen J.A."/>
            <person name="Markowitz V."/>
            <person name="Hugenholtz P."/>
            <person name="Goker M."/>
            <person name="Pukall R."/>
            <person name="Klenk H.P."/>
            <person name="Kyrpides N.C."/>
        </authorList>
    </citation>
    <scope>NUCLEOTIDE SEQUENCE [LARGE SCALE GENOMIC DNA]</scope>
    <source>
        <strain evidence="3">ATCC 51767 / DSM 10542 / NCFB 3025 / ST-74</strain>
    </source>
</reference>